<sequence>MTLTGTVQTVPPEKRRRRSRGFAPAVPVLTFLLLCFTLPVLALLLRSVMEPHLGLQNYAALLATSTYANVLENTFVISFIVTAITTLIGLPLAWFIAVAPSRVGRFMFGIVILSMWTNLLARTYAWMVLLQDNGPINNFLIWTGIIQNPLPLYGSMAGVVIGMVYIMLPFMVISLRGPLASLDPSMFQAASLCGASRLQSFTRIFLPLLLPGLAAGGLIIFVMSLGYYITPSLLGGAQDMMLAELIAQQVQTLLNWGLAGAASFVLLVVTLTLYAVQARYLAPHGLKRS</sequence>
<organism evidence="10 11">
    <name type="scientific">Acidocella aminolytica 101 = DSM 11237</name>
    <dbReference type="NCBI Taxonomy" id="1120923"/>
    <lineage>
        <taxon>Bacteria</taxon>
        <taxon>Pseudomonadati</taxon>
        <taxon>Pseudomonadota</taxon>
        <taxon>Alphaproteobacteria</taxon>
        <taxon>Acetobacterales</taxon>
        <taxon>Acidocellaceae</taxon>
        <taxon>Acidocella</taxon>
    </lineage>
</organism>
<dbReference type="InterPro" id="IPR000515">
    <property type="entry name" value="MetI-like"/>
</dbReference>
<proteinExistence type="inferred from homology"/>
<dbReference type="Pfam" id="PF00528">
    <property type="entry name" value="BPD_transp_1"/>
    <property type="match status" value="1"/>
</dbReference>
<evidence type="ECO:0000256" key="7">
    <source>
        <dbReference type="ARBA" id="ARBA00023136"/>
    </source>
</evidence>
<comment type="caution">
    <text evidence="10">The sequence shown here is derived from an EMBL/GenBank/DDBJ whole genome shotgun (WGS) entry which is preliminary data.</text>
</comment>
<evidence type="ECO:0000256" key="3">
    <source>
        <dbReference type="ARBA" id="ARBA00022448"/>
    </source>
</evidence>
<feature type="transmembrane region" description="Helical" evidence="8">
    <location>
        <begin position="21"/>
        <end position="45"/>
    </location>
</feature>
<dbReference type="PROSITE" id="PS50928">
    <property type="entry name" value="ABC_TM1"/>
    <property type="match status" value="1"/>
</dbReference>
<dbReference type="SUPFAM" id="SSF161098">
    <property type="entry name" value="MetI-like"/>
    <property type="match status" value="1"/>
</dbReference>
<dbReference type="PANTHER" id="PTHR42929">
    <property type="entry name" value="INNER MEMBRANE ABC TRANSPORTER PERMEASE PROTEIN YDCU-RELATED-RELATED"/>
    <property type="match status" value="1"/>
</dbReference>
<reference evidence="10 11" key="1">
    <citation type="submission" date="2012-11" db="EMBL/GenBank/DDBJ databases">
        <title>Whole genome sequence of Acidocella aminolytica 101 = DSM 11237.</title>
        <authorList>
            <person name="Azuma Y."/>
            <person name="Higashiura N."/>
            <person name="Hirakawa H."/>
            <person name="Matsushita K."/>
        </authorList>
    </citation>
    <scope>NUCLEOTIDE SEQUENCE [LARGE SCALE GENOMIC DNA]</scope>
    <source>
        <strain evidence="11">101 / DSM 11237</strain>
    </source>
</reference>
<comment type="similarity">
    <text evidence="2">Belongs to the binding-protein-dependent transport system permease family. CysTW subfamily.</text>
</comment>
<dbReference type="Gene3D" id="1.10.3720.10">
    <property type="entry name" value="MetI-like"/>
    <property type="match status" value="1"/>
</dbReference>
<evidence type="ECO:0000256" key="6">
    <source>
        <dbReference type="ARBA" id="ARBA00022989"/>
    </source>
</evidence>
<evidence type="ECO:0000256" key="1">
    <source>
        <dbReference type="ARBA" id="ARBA00004651"/>
    </source>
</evidence>
<evidence type="ECO:0000313" key="11">
    <source>
        <dbReference type="Proteomes" id="UP000032668"/>
    </source>
</evidence>
<name>A0A0D6PDZ8_9PROT</name>
<keyword evidence="3 8" id="KW-0813">Transport</keyword>
<feature type="transmembrane region" description="Helical" evidence="8">
    <location>
        <begin position="150"/>
        <end position="173"/>
    </location>
</feature>
<dbReference type="AlphaFoldDB" id="A0A0D6PDZ8"/>
<accession>A0A0D6PDZ8</accession>
<dbReference type="InterPro" id="IPR035906">
    <property type="entry name" value="MetI-like_sf"/>
</dbReference>
<keyword evidence="5 8" id="KW-0812">Transmembrane</keyword>
<dbReference type="PANTHER" id="PTHR42929:SF5">
    <property type="entry name" value="ABC TRANSPORTER PERMEASE PROTEIN"/>
    <property type="match status" value="1"/>
</dbReference>
<keyword evidence="6 8" id="KW-1133">Transmembrane helix</keyword>
<dbReference type="OrthoDB" id="7915284at2"/>
<protein>
    <submittedName>
        <fullName evidence="10">ABC spermidine/putrescine permease</fullName>
    </submittedName>
</protein>
<evidence type="ECO:0000256" key="4">
    <source>
        <dbReference type="ARBA" id="ARBA00022475"/>
    </source>
</evidence>
<gene>
    <name evidence="10" type="ORF">Aam_021_011</name>
</gene>
<dbReference type="STRING" id="1120923.SAMN02746095_00511"/>
<evidence type="ECO:0000259" key="9">
    <source>
        <dbReference type="PROSITE" id="PS50928"/>
    </source>
</evidence>
<evidence type="ECO:0000256" key="8">
    <source>
        <dbReference type="RuleBase" id="RU363032"/>
    </source>
</evidence>
<feature type="transmembrane region" description="Helical" evidence="8">
    <location>
        <begin position="253"/>
        <end position="276"/>
    </location>
</feature>
<feature type="domain" description="ABC transmembrane type-1" evidence="9">
    <location>
        <begin position="71"/>
        <end position="277"/>
    </location>
</feature>
<dbReference type="GO" id="GO:0055085">
    <property type="term" value="P:transmembrane transport"/>
    <property type="evidence" value="ECO:0007669"/>
    <property type="project" value="InterPro"/>
</dbReference>
<feature type="transmembrane region" description="Helical" evidence="8">
    <location>
        <begin position="204"/>
        <end position="229"/>
    </location>
</feature>
<keyword evidence="7 8" id="KW-0472">Membrane</keyword>
<dbReference type="Proteomes" id="UP000032668">
    <property type="component" value="Unassembled WGS sequence"/>
</dbReference>
<feature type="transmembrane region" description="Helical" evidence="8">
    <location>
        <begin position="75"/>
        <end position="99"/>
    </location>
</feature>
<dbReference type="EMBL" id="BANC01000021">
    <property type="protein sequence ID" value="GAN79423.1"/>
    <property type="molecule type" value="Genomic_DNA"/>
</dbReference>
<keyword evidence="4" id="KW-1003">Cell membrane</keyword>
<feature type="transmembrane region" description="Helical" evidence="8">
    <location>
        <begin position="106"/>
        <end position="130"/>
    </location>
</feature>
<evidence type="ECO:0000313" key="10">
    <source>
        <dbReference type="EMBL" id="GAN79423.1"/>
    </source>
</evidence>
<keyword evidence="11" id="KW-1185">Reference proteome</keyword>
<evidence type="ECO:0000256" key="2">
    <source>
        <dbReference type="ARBA" id="ARBA00007069"/>
    </source>
</evidence>
<dbReference type="CDD" id="cd06261">
    <property type="entry name" value="TM_PBP2"/>
    <property type="match status" value="1"/>
</dbReference>
<dbReference type="GO" id="GO:0005886">
    <property type="term" value="C:plasma membrane"/>
    <property type="evidence" value="ECO:0007669"/>
    <property type="project" value="UniProtKB-SubCell"/>
</dbReference>
<comment type="subcellular location">
    <subcellularLocation>
        <location evidence="1 8">Cell membrane</location>
        <topology evidence="1 8">Multi-pass membrane protein</topology>
    </subcellularLocation>
</comment>
<evidence type="ECO:0000256" key="5">
    <source>
        <dbReference type="ARBA" id="ARBA00022692"/>
    </source>
</evidence>
<dbReference type="RefSeq" id="WP_048877883.1">
    <property type="nucleotide sequence ID" value="NZ_BANC01000021.1"/>
</dbReference>